<gene>
    <name evidence="3" type="ORF">V8G54_032978</name>
</gene>
<dbReference type="Proteomes" id="UP001374535">
    <property type="component" value="Chromosome 10"/>
</dbReference>
<evidence type="ECO:0000256" key="1">
    <source>
        <dbReference type="SAM" id="MobiDB-lite"/>
    </source>
</evidence>
<evidence type="ECO:0000313" key="4">
    <source>
        <dbReference type="Proteomes" id="UP001374535"/>
    </source>
</evidence>
<sequence length="160" mass="18442">MENLVDCDIQDEVGHRVGNFFGDIEVDVEYDGPSWTQMSDSDLDDGINTDDDRGLSDDEWESEKLVSGVESDGQDDEEESYGMFVKFCMPKTMVDYKWDLGTYFADKQDFLDAIKTYAVENGRKIRYLKNDKKRIRVKCMGAKGKCPWMTYCAYMDAIHT</sequence>
<protein>
    <recommendedName>
        <fullName evidence="2">Transposase MuDR plant domain-containing protein</fullName>
    </recommendedName>
</protein>
<evidence type="ECO:0000313" key="3">
    <source>
        <dbReference type="EMBL" id="WVY93890.1"/>
    </source>
</evidence>
<feature type="domain" description="Transposase MuDR plant" evidence="2">
    <location>
        <begin position="96"/>
        <end position="149"/>
    </location>
</feature>
<dbReference type="EMBL" id="CP144691">
    <property type="protein sequence ID" value="WVY93890.1"/>
    <property type="molecule type" value="Genomic_DNA"/>
</dbReference>
<reference evidence="3 4" key="1">
    <citation type="journal article" date="2023" name="Life. Sci Alliance">
        <title>Evolutionary insights into 3D genome organization and epigenetic landscape of Vigna mungo.</title>
        <authorList>
            <person name="Junaid A."/>
            <person name="Singh B."/>
            <person name="Bhatia S."/>
        </authorList>
    </citation>
    <scope>NUCLEOTIDE SEQUENCE [LARGE SCALE GENOMIC DNA]</scope>
    <source>
        <strain evidence="3">Urdbean</strain>
    </source>
</reference>
<name>A0AAQ3MMZ1_VIGMU</name>
<dbReference type="AlphaFoldDB" id="A0AAQ3MMZ1"/>
<organism evidence="3 4">
    <name type="scientific">Vigna mungo</name>
    <name type="common">Black gram</name>
    <name type="synonym">Phaseolus mungo</name>
    <dbReference type="NCBI Taxonomy" id="3915"/>
    <lineage>
        <taxon>Eukaryota</taxon>
        <taxon>Viridiplantae</taxon>
        <taxon>Streptophyta</taxon>
        <taxon>Embryophyta</taxon>
        <taxon>Tracheophyta</taxon>
        <taxon>Spermatophyta</taxon>
        <taxon>Magnoliopsida</taxon>
        <taxon>eudicotyledons</taxon>
        <taxon>Gunneridae</taxon>
        <taxon>Pentapetalae</taxon>
        <taxon>rosids</taxon>
        <taxon>fabids</taxon>
        <taxon>Fabales</taxon>
        <taxon>Fabaceae</taxon>
        <taxon>Papilionoideae</taxon>
        <taxon>50 kb inversion clade</taxon>
        <taxon>NPAAA clade</taxon>
        <taxon>indigoferoid/millettioid clade</taxon>
        <taxon>Phaseoleae</taxon>
        <taxon>Vigna</taxon>
    </lineage>
</organism>
<evidence type="ECO:0000259" key="2">
    <source>
        <dbReference type="Pfam" id="PF03108"/>
    </source>
</evidence>
<proteinExistence type="predicted"/>
<dbReference type="InterPro" id="IPR004332">
    <property type="entry name" value="Transposase_MuDR"/>
</dbReference>
<feature type="region of interest" description="Disordered" evidence="1">
    <location>
        <begin position="35"/>
        <end position="77"/>
    </location>
</feature>
<keyword evidence="4" id="KW-1185">Reference proteome</keyword>
<accession>A0AAQ3MMZ1</accession>
<dbReference type="Pfam" id="PF03108">
    <property type="entry name" value="DBD_Tnp_Mut"/>
    <property type="match status" value="1"/>
</dbReference>